<evidence type="ECO:0000259" key="6">
    <source>
        <dbReference type="PROSITE" id="PS50119"/>
    </source>
</evidence>
<proteinExistence type="predicted"/>
<dbReference type="PROSITE" id="PS50089">
    <property type="entry name" value="ZF_RING_2"/>
    <property type="match status" value="1"/>
</dbReference>
<keyword evidence="1" id="KW-0479">Metal-binding</keyword>
<dbReference type="GO" id="GO:0008270">
    <property type="term" value="F:zinc ion binding"/>
    <property type="evidence" value="ECO:0007669"/>
    <property type="project" value="UniProtKB-KW"/>
</dbReference>
<dbReference type="InterPro" id="IPR000315">
    <property type="entry name" value="Znf_B-box"/>
</dbReference>
<dbReference type="InterPro" id="IPR017907">
    <property type="entry name" value="Znf_RING_CS"/>
</dbReference>
<protein>
    <recommendedName>
        <fullName evidence="9">RING-type domain-containing protein</fullName>
    </recommendedName>
</protein>
<dbReference type="AlphaFoldDB" id="A0AAD9MUE0"/>
<evidence type="ECO:0000259" key="5">
    <source>
        <dbReference type="PROSITE" id="PS50089"/>
    </source>
</evidence>
<dbReference type="InterPro" id="IPR013083">
    <property type="entry name" value="Znf_RING/FYVE/PHD"/>
</dbReference>
<dbReference type="PANTHER" id="PTHR25462">
    <property type="entry name" value="BONUS, ISOFORM C-RELATED"/>
    <property type="match status" value="1"/>
</dbReference>
<evidence type="ECO:0000313" key="7">
    <source>
        <dbReference type="EMBL" id="KAK2146167.1"/>
    </source>
</evidence>
<evidence type="ECO:0000256" key="4">
    <source>
        <dbReference type="PROSITE-ProRule" id="PRU00024"/>
    </source>
</evidence>
<evidence type="ECO:0008006" key="9">
    <source>
        <dbReference type="Google" id="ProtNLM"/>
    </source>
</evidence>
<evidence type="ECO:0000256" key="1">
    <source>
        <dbReference type="ARBA" id="ARBA00022723"/>
    </source>
</evidence>
<dbReference type="PROSITE" id="PS00518">
    <property type="entry name" value="ZF_RING_1"/>
    <property type="match status" value="1"/>
</dbReference>
<evidence type="ECO:0000256" key="2">
    <source>
        <dbReference type="ARBA" id="ARBA00022771"/>
    </source>
</evidence>
<evidence type="ECO:0000313" key="8">
    <source>
        <dbReference type="Proteomes" id="UP001208570"/>
    </source>
</evidence>
<feature type="domain" description="RING-type" evidence="5">
    <location>
        <begin position="16"/>
        <end position="66"/>
    </location>
</feature>
<dbReference type="Proteomes" id="UP001208570">
    <property type="component" value="Unassembled WGS sequence"/>
</dbReference>
<dbReference type="EMBL" id="JAODUP010000627">
    <property type="protein sequence ID" value="KAK2146167.1"/>
    <property type="molecule type" value="Genomic_DNA"/>
</dbReference>
<evidence type="ECO:0000256" key="3">
    <source>
        <dbReference type="ARBA" id="ARBA00022833"/>
    </source>
</evidence>
<keyword evidence="2 4" id="KW-0863">Zinc-finger</keyword>
<keyword evidence="3" id="KW-0862">Zinc</keyword>
<name>A0AAD9MUE0_9ANNE</name>
<organism evidence="7 8">
    <name type="scientific">Paralvinella palmiformis</name>
    <dbReference type="NCBI Taxonomy" id="53620"/>
    <lineage>
        <taxon>Eukaryota</taxon>
        <taxon>Metazoa</taxon>
        <taxon>Spiralia</taxon>
        <taxon>Lophotrochozoa</taxon>
        <taxon>Annelida</taxon>
        <taxon>Polychaeta</taxon>
        <taxon>Sedentaria</taxon>
        <taxon>Canalipalpata</taxon>
        <taxon>Terebellida</taxon>
        <taxon>Terebelliformia</taxon>
        <taxon>Alvinellidae</taxon>
        <taxon>Paralvinella</taxon>
    </lineage>
</organism>
<dbReference type="InterPro" id="IPR047153">
    <property type="entry name" value="TRIM45/56/19-like"/>
</dbReference>
<feature type="domain" description="B box-type" evidence="6">
    <location>
        <begin position="97"/>
        <end position="141"/>
    </location>
</feature>
<feature type="non-terminal residue" evidence="7">
    <location>
        <position position="1"/>
    </location>
</feature>
<accession>A0AAD9MUE0</accession>
<dbReference type="Gene3D" id="3.30.40.10">
    <property type="entry name" value="Zinc/RING finger domain, C3HC4 (zinc finger)"/>
    <property type="match status" value="1"/>
</dbReference>
<sequence>VALDAKYSDLREFVSCSICLEEFQNRDPRSLSCLHAFCSKCIQTMLQVARKANSSLTNTICCPVCNTSVQIPEGSTKNLPAFFYYNKVQTVINSMEKKCMICKTCQINSISNYCFRCTTGMCIDCKDKHDAKYLNHPQMDVDRDTMKYIMCEKHEQQIEAFCIT</sequence>
<keyword evidence="8" id="KW-1185">Reference proteome</keyword>
<comment type="caution">
    <text evidence="7">The sequence shown here is derived from an EMBL/GenBank/DDBJ whole genome shotgun (WGS) entry which is preliminary data.</text>
</comment>
<dbReference type="PANTHER" id="PTHR25462:SF296">
    <property type="entry name" value="MEIOTIC P26, ISOFORM F"/>
    <property type="match status" value="1"/>
</dbReference>
<dbReference type="SMART" id="SM00184">
    <property type="entry name" value="RING"/>
    <property type="match status" value="1"/>
</dbReference>
<dbReference type="InterPro" id="IPR001841">
    <property type="entry name" value="Znf_RING"/>
</dbReference>
<dbReference type="InterPro" id="IPR027370">
    <property type="entry name" value="Znf-RING_euk"/>
</dbReference>
<reference evidence="7" key="1">
    <citation type="journal article" date="2023" name="Mol. Biol. Evol.">
        <title>Third-Generation Sequencing Reveals the Adaptive Role of the Epigenome in Three Deep-Sea Polychaetes.</title>
        <authorList>
            <person name="Perez M."/>
            <person name="Aroh O."/>
            <person name="Sun Y."/>
            <person name="Lan Y."/>
            <person name="Juniper S.K."/>
            <person name="Young C.R."/>
            <person name="Angers B."/>
            <person name="Qian P.Y."/>
        </authorList>
    </citation>
    <scope>NUCLEOTIDE SEQUENCE</scope>
    <source>
        <strain evidence="7">P08H-3</strain>
    </source>
</reference>
<dbReference type="SUPFAM" id="SSF57850">
    <property type="entry name" value="RING/U-box"/>
    <property type="match status" value="1"/>
</dbReference>
<gene>
    <name evidence="7" type="ORF">LSH36_627g00000</name>
</gene>
<dbReference type="Pfam" id="PF13445">
    <property type="entry name" value="zf-RING_UBOX"/>
    <property type="match status" value="1"/>
</dbReference>
<dbReference type="PROSITE" id="PS50119">
    <property type="entry name" value="ZF_BBOX"/>
    <property type="match status" value="1"/>
</dbReference>